<feature type="chain" id="PRO_5043650093" evidence="1">
    <location>
        <begin position="20"/>
        <end position="180"/>
    </location>
</feature>
<sequence length="180" mass="19832">MRLFFTAILAALSSAPLHADIAMETARFSPGSLLVMEDDQGHVVSHLARGEVQGLYRFDLYDGATGDALYAGRYYTDARGEVLLSVSAQGDVTRFEPFSCTRTLGECEYEIVHADGSRELRIRETSKTDAGLSWKEWGLGGLLATGGTRLDEIGAPRESWRHDLQNGDRSRVHRVSLALQ</sequence>
<gene>
    <name evidence="2" type="ORF">PVT71_06085</name>
</gene>
<evidence type="ECO:0000256" key="1">
    <source>
        <dbReference type="SAM" id="SignalP"/>
    </source>
</evidence>
<accession>A0AAU8AII5</accession>
<keyword evidence="1" id="KW-0732">Signal</keyword>
<reference evidence="2" key="1">
    <citation type="submission" date="2023-02" db="EMBL/GenBank/DDBJ databases">
        <title>Description and genomic characterization of Salipiger bruguierae sp. nov., isolated from the sediment of mangrove plant Bruguiera sexangula.</title>
        <authorList>
            <person name="Long M."/>
        </authorList>
    </citation>
    <scope>NUCLEOTIDE SEQUENCE</scope>
    <source>
        <strain evidence="2">H15</strain>
    </source>
</reference>
<protein>
    <submittedName>
        <fullName evidence="2">Uncharacterized protein</fullName>
    </submittedName>
</protein>
<dbReference type="AlphaFoldDB" id="A0AAU8AII5"/>
<dbReference type="EMBL" id="CP123384">
    <property type="protein sequence ID" value="XCC94779.1"/>
    <property type="molecule type" value="Genomic_DNA"/>
</dbReference>
<proteinExistence type="predicted"/>
<evidence type="ECO:0000313" key="2">
    <source>
        <dbReference type="EMBL" id="XCC94779.1"/>
    </source>
</evidence>
<dbReference type="RefSeq" id="WP_353473607.1">
    <property type="nucleotide sequence ID" value="NZ_CP123384.1"/>
</dbReference>
<organism evidence="2">
    <name type="scientific">Alloyangia sp. H15</name>
    <dbReference type="NCBI Taxonomy" id="3029062"/>
    <lineage>
        <taxon>Bacteria</taxon>
        <taxon>Pseudomonadati</taxon>
        <taxon>Pseudomonadota</taxon>
        <taxon>Alphaproteobacteria</taxon>
        <taxon>Rhodobacterales</taxon>
        <taxon>Roseobacteraceae</taxon>
        <taxon>Alloyangia</taxon>
    </lineage>
</organism>
<name>A0AAU8AII5_9RHOB</name>
<feature type="signal peptide" evidence="1">
    <location>
        <begin position="1"/>
        <end position="19"/>
    </location>
</feature>